<dbReference type="STRING" id="126957.T1JJ51"/>
<dbReference type="Pfam" id="PF08265">
    <property type="entry name" value="YL1_C"/>
    <property type="match status" value="1"/>
</dbReference>
<dbReference type="SMART" id="SM00993">
    <property type="entry name" value="YL1_C"/>
    <property type="match status" value="1"/>
</dbReference>
<dbReference type="PANTHER" id="PTHR13275:SF4">
    <property type="entry name" value="VACUOLAR PROTEIN SORTING-ASSOCIATED PROTEIN 72 HOMOLOG"/>
    <property type="match status" value="1"/>
</dbReference>
<dbReference type="PhylomeDB" id="T1JJ51"/>
<evidence type="ECO:0000256" key="3">
    <source>
        <dbReference type="SAM" id="MobiDB-lite"/>
    </source>
</evidence>
<feature type="compositionally biased region" description="Basic and acidic residues" evidence="3">
    <location>
        <begin position="123"/>
        <end position="147"/>
    </location>
</feature>
<dbReference type="EnsemblMetazoa" id="SMAR013881-RA">
    <property type="protein sequence ID" value="SMAR013881-PA"/>
    <property type="gene ID" value="SMAR013881"/>
</dbReference>
<evidence type="ECO:0000259" key="4">
    <source>
        <dbReference type="SMART" id="SM00993"/>
    </source>
</evidence>
<reference evidence="6" key="1">
    <citation type="submission" date="2011-05" db="EMBL/GenBank/DDBJ databases">
        <authorList>
            <person name="Richards S.R."/>
            <person name="Qu J."/>
            <person name="Jiang H."/>
            <person name="Jhangiani S.N."/>
            <person name="Agravi P."/>
            <person name="Goodspeed R."/>
            <person name="Gross S."/>
            <person name="Mandapat C."/>
            <person name="Jackson L."/>
            <person name="Mathew T."/>
            <person name="Pu L."/>
            <person name="Thornton R."/>
            <person name="Saada N."/>
            <person name="Wilczek-Boney K.B."/>
            <person name="Lee S."/>
            <person name="Kovar C."/>
            <person name="Wu Y."/>
            <person name="Scherer S.E."/>
            <person name="Worley K.C."/>
            <person name="Muzny D.M."/>
            <person name="Gibbs R."/>
        </authorList>
    </citation>
    <scope>NUCLEOTIDE SEQUENCE</scope>
    <source>
        <strain evidence="6">Brora</strain>
    </source>
</reference>
<reference evidence="5" key="2">
    <citation type="submission" date="2015-02" db="UniProtKB">
        <authorList>
            <consortium name="EnsemblMetazoa"/>
        </authorList>
    </citation>
    <scope>IDENTIFICATION</scope>
</reference>
<protein>
    <recommendedName>
        <fullName evidence="2">Vacuolar protein sorting-associated protein 72 homolog</fullName>
    </recommendedName>
</protein>
<dbReference type="Pfam" id="PF05764">
    <property type="entry name" value="YL1"/>
    <property type="match status" value="1"/>
</dbReference>
<dbReference type="InterPro" id="IPR013272">
    <property type="entry name" value="Vps72/YL1_C"/>
</dbReference>
<dbReference type="HOGENOM" id="CLU_040862_0_0_1"/>
<dbReference type="OMA" id="TGPTIRY"/>
<evidence type="ECO:0000256" key="2">
    <source>
        <dbReference type="ARBA" id="ARBA00020000"/>
    </source>
</evidence>
<organism evidence="5 6">
    <name type="scientific">Strigamia maritima</name>
    <name type="common">European centipede</name>
    <name type="synonym">Geophilus maritimus</name>
    <dbReference type="NCBI Taxonomy" id="126957"/>
    <lineage>
        <taxon>Eukaryota</taxon>
        <taxon>Metazoa</taxon>
        <taxon>Ecdysozoa</taxon>
        <taxon>Arthropoda</taxon>
        <taxon>Myriapoda</taxon>
        <taxon>Chilopoda</taxon>
        <taxon>Pleurostigmophora</taxon>
        <taxon>Geophilomorpha</taxon>
        <taxon>Linotaeniidae</taxon>
        <taxon>Strigamia</taxon>
    </lineage>
</organism>
<feature type="region of interest" description="Disordered" evidence="3">
    <location>
        <begin position="31"/>
        <end position="77"/>
    </location>
</feature>
<dbReference type="eggNOG" id="KOG2897">
    <property type="taxonomic scope" value="Eukaryota"/>
</dbReference>
<dbReference type="AlphaFoldDB" id="T1JJ51"/>
<feature type="region of interest" description="Disordered" evidence="3">
    <location>
        <begin position="107"/>
        <end position="147"/>
    </location>
</feature>
<dbReference type="EMBL" id="JH431845">
    <property type="status" value="NOT_ANNOTATED_CDS"/>
    <property type="molecule type" value="Genomic_DNA"/>
</dbReference>
<comment type="similarity">
    <text evidence="1">Belongs to the VPS72/YL1 family.</text>
</comment>
<evidence type="ECO:0000256" key="1">
    <source>
        <dbReference type="ARBA" id="ARBA00006832"/>
    </source>
</evidence>
<feature type="domain" description="Vps72/YL1 C-terminal" evidence="4">
    <location>
        <begin position="278"/>
        <end position="307"/>
    </location>
</feature>
<evidence type="ECO:0000313" key="5">
    <source>
        <dbReference type="EnsemblMetazoa" id="SMAR013881-PA"/>
    </source>
</evidence>
<dbReference type="InterPro" id="IPR046757">
    <property type="entry name" value="YL1_N"/>
</dbReference>
<sequence>MASVRDRRNNAGARMSRLIEAEEEDDFYKTTYGGFFDEDGDDEYKSEEEESDEVDTDFSIDENDEPVSDQEEVAAKRPRRFISRAYKEPPKKDTAVVRKSKSITTRQAAIADTSVGRKCTRKSTMEKSEETQRRQQERQERQKWKEKKPKLEYQRLTQQELLLEAKITEMKNLKSLESYQRLELEKKKVRTIKQTFKGPIIKFHSVSMPLIEELPPEMLIVDGDSSDEKTETVQDQLVVEKTNLVTKERCCRNFITFSDDQTFKEYFHKVKPKVPQRNMCPITRMPARYFDPVTQMAYANLQAFKVLREAYYQQLEQKGDRKQPDVAVWIDWRKKWKAQQLQTKPTT</sequence>
<dbReference type="PANTHER" id="PTHR13275">
    <property type="entry name" value="YL-1 PROTEIN TRANSCRIPTION FACTOR-LIKE 1"/>
    <property type="match status" value="1"/>
</dbReference>
<dbReference type="Proteomes" id="UP000014500">
    <property type="component" value="Unassembled WGS sequence"/>
</dbReference>
<proteinExistence type="inferred from homology"/>
<keyword evidence="6" id="KW-1185">Reference proteome</keyword>
<feature type="compositionally biased region" description="Acidic residues" evidence="3">
    <location>
        <begin position="36"/>
        <end position="72"/>
    </location>
</feature>
<accession>T1JJ51</accession>
<dbReference type="GO" id="GO:0005634">
    <property type="term" value="C:nucleus"/>
    <property type="evidence" value="ECO:0007669"/>
    <property type="project" value="TreeGrafter"/>
</dbReference>
<name>T1JJ51_STRMM</name>
<evidence type="ECO:0000313" key="6">
    <source>
        <dbReference type="Proteomes" id="UP000014500"/>
    </source>
</evidence>